<dbReference type="EMBL" id="VTFT01000001">
    <property type="protein sequence ID" value="TYT26978.1"/>
    <property type="molecule type" value="Genomic_DNA"/>
</dbReference>
<dbReference type="GO" id="GO:0003700">
    <property type="term" value="F:DNA-binding transcription factor activity"/>
    <property type="evidence" value="ECO:0007669"/>
    <property type="project" value="InterPro"/>
</dbReference>
<name>A0A5D4XQL5_9GAMM</name>
<evidence type="ECO:0000313" key="5">
    <source>
        <dbReference type="EMBL" id="TYT26978.1"/>
    </source>
</evidence>
<dbReference type="Gene3D" id="1.10.10.10">
    <property type="entry name" value="Winged helix-like DNA-binding domain superfamily/Winged helix DNA-binding domain"/>
    <property type="match status" value="1"/>
</dbReference>
<keyword evidence="2" id="KW-0238">DNA-binding</keyword>
<dbReference type="InterPro" id="IPR023187">
    <property type="entry name" value="Tscrpt_reg_MarR-type_CS"/>
</dbReference>
<sequence>MFEGCLYFNTSALVRQLERKWSAAFAPFGLTPPQAFLLRTVLKHPGLAPFELAETLSLARPTVTRLIDGLESKDLLVRKGSASDGRGQSIHPTSAALAIGDAINQASSNVTRQLKRVLGDEDFGDAVARIRRVRSSLE</sequence>
<dbReference type="Proteomes" id="UP000324973">
    <property type="component" value="Unassembled WGS sequence"/>
</dbReference>
<dbReference type="SUPFAM" id="SSF46785">
    <property type="entry name" value="Winged helix' DNA-binding domain"/>
    <property type="match status" value="1"/>
</dbReference>
<feature type="domain" description="HTH marR-type" evidence="4">
    <location>
        <begin position="3"/>
        <end position="135"/>
    </location>
</feature>
<dbReference type="GO" id="GO:0006950">
    <property type="term" value="P:response to stress"/>
    <property type="evidence" value="ECO:0007669"/>
    <property type="project" value="TreeGrafter"/>
</dbReference>
<keyword evidence="3" id="KW-0804">Transcription</keyword>
<dbReference type="PROSITE" id="PS01117">
    <property type="entry name" value="HTH_MARR_1"/>
    <property type="match status" value="1"/>
</dbReference>
<dbReference type="InterPro" id="IPR036388">
    <property type="entry name" value="WH-like_DNA-bd_sf"/>
</dbReference>
<dbReference type="AlphaFoldDB" id="A0A5D4XQL5"/>
<dbReference type="PANTHER" id="PTHR33164">
    <property type="entry name" value="TRANSCRIPTIONAL REGULATOR, MARR FAMILY"/>
    <property type="match status" value="1"/>
</dbReference>
<keyword evidence="6" id="KW-1185">Reference proteome</keyword>
<reference evidence="5 6" key="1">
    <citation type="submission" date="2019-08" db="EMBL/GenBank/DDBJ databases">
        <title>Luteimonas viscosus sp. nov., isolated from soil of a sunflower field.</title>
        <authorList>
            <person name="Jianli Z."/>
            <person name="Ying Z."/>
        </authorList>
    </citation>
    <scope>NUCLEOTIDE SEQUENCE [LARGE SCALE GENOMIC DNA]</scope>
    <source>
        <strain evidence="5 6">XBU10</strain>
    </source>
</reference>
<evidence type="ECO:0000256" key="2">
    <source>
        <dbReference type="ARBA" id="ARBA00023125"/>
    </source>
</evidence>
<dbReference type="GO" id="GO:0003677">
    <property type="term" value="F:DNA binding"/>
    <property type="evidence" value="ECO:0007669"/>
    <property type="project" value="UniProtKB-KW"/>
</dbReference>
<dbReference type="PROSITE" id="PS50995">
    <property type="entry name" value="HTH_MARR_2"/>
    <property type="match status" value="1"/>
</dbReference>
<dbReference type="SMART" id="SM00347">
    <property type="entry name" value="HTH_MARR"/>
    <property type="match status" value="1"/>
</dbReference>
<dbReference type="OrthoDB" id="32523at2"/>
<evidence type="ECO:0000256" key="3">
    <source>
        <dbReference type="ARBA" id="ARBA00023163"/>
    </source>
</evidence>
<dbReference type="InterPro" id="IPR039422">
    <property type="entry name" value="MarR/SlyA-like"/>
</dbReference>
<dbReference type="PANTHER" id="PTHR33164:SF43">
    <property type="entry name" value="HTH-TYPE TRANSCRIPTIONAL REPRESSOR YETL"/>
    <property type="match status" value="1"/>
</dbReference>
<evidence type="ECO:0000256" key="1">
    <source>
        <dbReference type="ARBA" id="ARBA00023015"/>
    </source>
</evidence>
<dbReference type="Pfam" id="PF12802">
    <property type="entry name" value="MarR_2"/>
    <property type="match status" value="1"/>
</dbReference>
<comment type="caution">
    <text evidence="5">The sequence shown here is derived from an EMBL/GenBank/DDBJ whole genome shotgun (WGS) entry which is preliminary data.</text>
</comment>
<organism evidence="5 6">
    <name type="scientific">Luteimonas viscosa</name>
    <dbReference type="NCBI Taxonomy" id="1132694"/>
    <lineage>
        <taxon>Bacteria</taxon>
        <taxon>Pseudomonadati</taxon>
        <taxon>Pseudomonadota</taxon>
        <taxon>Gammaproteobacteria</taxon>
        <taxon>Lysobacterales</taxon>
        <taxon>Lysobacteraceae</taxon>
        <taxon>Luteimonas</taxon>
    </lineage>
</organism>
<evidence type="ECO:0000313" key="6">
    <source>
        <dbReference type="Proteomes" id="UP000324973"/>
    </source>
</evidence>
<proteinExistence type="predicted"/>
<keyword evidence="1" id="KW-0805">Transcription regulation</keyword>
<dbReference type="InterPro" id="IPR036390">
    <property type="entry name" value="WH_DNA-bd_sf"/>
</dbReference>
<dbReference type="InterPro" id="IPR000835">
    <property type="entry name" value="HTH_MarR-typ"/>
</dbReference>
<gene>
    <name evidence="5" type="ORF">FZO89_12305</name>
</gene>
<protein>
    <submittedName>
        <fullName evidence="5">MarR family transcriptional regulator</fullName>
    </submittedName>
</protein>
<dbReference type="RefSeq" id="WP_149103531.1">
    <property type="nucleotide sequence ID" value="NZ_VTFT01000001.1"/>
</dbReference>
<dbReference type="PRINTS" id="PR00598">
    <property type="entry name" value="HTHMARR"/>
</dbReference>
<accession>A0A5D4XQL5</accession>
<evidence type="ECO:0000259" key="4">
    <source>
        <dbReference type="PROSITE" id="PS50995"/>
    </source>
</evidence>